<organism evidence="8 9">
    <name type="scientific">Sphingomonas ginsenosidimutans</name>
    <dbReference type="NCBI Taxonomy" id="862134"/>
    <lineage>
        <taxon>Bacteria</taxon>
        <taxon>Pseudomonadati</taxon>
        <taxon>Pseudomonadota</taxon>
        <taxon>Alphaproteobacteria</taxon>
        <taxon>Sphingomonadales</taxon>
        <taxon>Sphingomonadaceae</taxon>
        <taxon>Sphingomonas</taxon>
    </lineage>
</organism>
<dbReference type="GO" id="GO:0006006">
    <property type="term" value="P:glucose metabolic process"/>
    <property type="evidence" value="ECO:0007669"/>
    <property type="project" value="TreeGrafter"/>
</dbReference>
<reference evidence="8 9" key="1">
    <citation type="submission" date="2017-09" db="EMBL/GenBank/DDBJ databases">
        <title>Sphingomonas ginsenosidimutans KACC 14949, whole genome shotgun sequence.</title>
        <authorList>
            <person name="Feng G."/>
            <person name="Zhu H."/>
        </authorList>
    </citation>
    <scope>NUCLEOTIDE SEQUENCE [LARGE SCALE GENOMIC DNA]</scope>
    <source>
        <strain evidence="8 9">KACC 14949</strain>
    </source>
</reference>
<dbReference type="GO" id="GO:0030246">
    <property type="term" value="F:carbohydrate binding"/>
    <property type="evidence" value="ECO:0007669"/>
    <property type="project" value="InterPro"/>
</dbReference>
<comment type="pathway">
    <text evidence="1 5">Carbohydrate metabolism; hexose metabolism.</text>
</comment>
<dbReference type="UniPathway" id="UPA00242"/>
<evidence type="ECO:0000256" key="3">
    <source>
        <dbReference type="ARBA" id="ARBA00023235"/>
    </source>
</evidence>
<comment type="catalytic activity">
    <reaction evidence="5">
        <text>alpha-D-glucose = beta-D-glucose</text>
        <dbReference type="Rhea" id="RHEA:10264"/>
        <dbReference type="ChEBI" id="CHEBI:15903"/>
        <dbReference type="ChEBI" id="CHEBI:17925"/>
        <dbReference type="EC" id="5.1.3.3"/>
    </reaction>
</comment>
<evidence type="ECO:0000256" key="7">
    <source>
        <dbReference type="PIRSR" id="PIRSR005096-3"/>
    </source>
</evidence>
<feature type="active site" description="Proton donor" evidence="6">
    <location>
        <position position="195"/>
    </location>
</feature>
<name>A0A2A4HYQ9_9SPHN</name>
<keyword evidence="4 5" id="KW-0119">Carbohydrate metabolism</keyword>
<proteinExistence type="inferred from homology"/>
<dbReference type="Proteomes" id="UP000218784">
    <property type="component" value="Unassembled WGS sequence"/>
</dbReference>
<dbReference type="GO" id="GO:0033499">
    <property type="term" value="P:galactose catabolic process via UDP-galactose, Leloir pathway"/>
    <property type="evidence" value="ECO:0007669"/>
    <property type="project" value="TreeGrafter"/>
</dbReference>
<dbReference type="CDD" id="cd09019">
    <property type="entry name" value="galactose_mutarotase_like"/>
    <property type="match status" value="1"/>
</dbReference>
<dbReference type="GO" id="GO:0004034">
    <property type="term" value="F:aldose 1-epimerase activity"/>
    <property type="evidence" value="ECO:0007669"/>
    <property type="project" value="UniProtKB-EC"/>
</dbReference>
<evidence type="ECO:0000313" key="9">
    <source>
        <dbReference type="Proteomes" id="UP000218784"/>
    </source>
</evidence>
<dbReference type="GO" id="GO:0005737">
    <property type="term" value="C:cytoplasm"/>
    <property type="evidence" value="ECO:0007669"/>
    <property type="project" value="TreeGrafter"/>
</dbReference>
<dbReference type="NCBIfam" id="NF008277">
    <property type="entry name" value="PRK11055.1"/>
    <property type="match status" value="1"/>
</dbReference>
<dbReference type="PANTHER" id="PTHR10091">
    <property type="entry name" value="ALDOSE-1-EPIMERASE"/>
    <property type="match status" value="1"/>
</dbReference>
<dbReference type="Gene3D" id="2.70.98.10">
    <property type="match status" value="1"/>
</dbReference>
<gene>
    <name evidence="8" type="ORF">COA17_00635</name>
</gene>
<evidence type="ECO:0000256" key="4">
    <source>
        <dbReference type="ARBA" id="ARBA00023277"/>
    </source>
</evidence>
<dbReference type="PANTHER" id="PTHR10091:SF0">
    <property type="entry name" value="GALACTOSE MUTAROTASE"/>
    <property type="match status" value="1"/>
</dbReference>
<evidence type="ECO:0000256" key="2">
    <source>
        <dbReference type="ARBA" id="ARBA00006206"/>
    </source>
</evidence>
<dbReference type="InterPro" id="IPR011013">
    <property type="entry name" value="Gal_mutarotase_sf_dom"/>
</dbReference>
<dbReference type="Pfam" id="PF01263">
    <property type="entry name" value="Aldose_epim"/>
    <property type="match status" value="1"/>
</dbReference>
<sequence>MPCGIAAAGACWHDARMTAPLPQQLPDGRVAHVLALSHGALRVRITDLGATILSLSAPDRHGVVANVLVGPDTPAAHPAGGGPGPYAYMNATCGRVANRVAGSTMPLDGATIALAANEGRHQLHGGPHGFDRAIWRIDGADARQATLSHVSPDGDQGYPGALTATATFTLEDARTLSIRYTARTTRATHVNLVSHLYFNLSGMAGATIHDHRLRIAADAVLPIDAAGIPLGTLAPVQGTPFDFRTLRRVGDGLDGDDPAIVAQHGYNHNFCLSPPRDALLVDPYSGRRMWLSTDQPGIQLYTGNALCDGYRPHAALCLETQGWPDALHHAHFPSTRLDPGDLYRSETLLRFDTA</sequence>
<evidence type="ECO:0000256" key="6">
    <source>
        <dbReference type="PIRSR" id="PIRSR005096-1"/>
    </source>
</evidence>
<feature type="binding site" evidence="7">
    <location>
        <begin position="195"/>
        <end position="197"/>
    </location>
    <ligand>
        <name>beta-D-galactose</name>
        <dbReference type="ChEBI" id="CHEBI:27667"/>
    </ligand>
</feature>
<feature type="active site" description="Proton acceptor" evidence="6">
    <location>
        <position position="319"/>
    </location>
</feature>
<dbReference type="InterPro" id="IPR047215">
    <property type="entry name" value="Galactose_mutarotase-like"/>
</dbReference>
<comment type="caution">
    <text evidence="8">The sequence shown here is derived from an EMBL/GenBank/DDBJ whole genome shotgun (WGS) entry which is preliminary data.</text>
</comment>
<keyword evidence="3 5" id="KW-0413">Isomerase</keyword>
<evidence type="ECO:0000256" key="1">
    <source>
        <dbReference type="ARBA" id="ARBA00005028"/>
    </source>
</evidence>
<dbReference type="InterPro" id="IPR015443">
    <property type="entry name" value="Aldose_1-epimerase"/>
</dbReference>
<dbReference type="PIRSF" id="PIRSF005096">
    <property type="entry name" value="GALM"/>
    <property type="match status" value="1"/>
</dbReference>
<evidence type="ECO:0000256" key="5">
    <source>
        <dbReference type="PIRNR" id="PIRNR005096"/>
    </source>
</evidence>
<dbReference type="InterPro" id="IPR014718">
    <property type="entry name" value="GH-type_carb-bd"/>
</dbReference>
<dbReference type="EC" id="5.1.3.3" evidence="5"/>
<evidence type="ECO:0000313" key="8">
    <source>
        <dbReference type="EMBL" id="PCG10012.1"/>
    </source>
</evidence>
<comment type="similarity">
    <text evidence="2 5">Belongs to the aldose epimerase family.</text>
</comment>
<accession>A0A2A4HYQ9</accession>
<keyword evidence="9" id="KW-1185">Reference proteome</keyword>
<protein>
    <recommendedName>
        <fullName evidence="5">Aldose 1-epimerase</fullName>
        <ecNumber evidence="5">5.1.3.3</ecNumber>
    </recommendedName>
</protein>
<dbReference type="AlphaFoldDB" id="A0A2A4HYQ9"/>
<dbReference type="InterPro" id="IPR008183">
    <property type="entry name" value="Aldose_1/G6P_1-epimerase"/>
</dbReference>
<dbReference type="EMBL" id="NWVD01000001">
    <property type="protein sequence ID" value="PCG10012.1"/>
    <property type="molecule type" value="Genomic_DNA"/>
</dbReference>
<dbReference type="SUPFAM" id="SSF74650">
    <property type="entry name" value="Galactose mutarotase-like"/>
    <property type="match status" value="1"/>
</dbReference>
<feature type="binding site" evidence="7">
    <location>
        <begin position="98"/>
        <end position="99"/>
    </location>
    <ligand>
        <name>beta-D-galactose</name>
        <dbReference type="ChEBI" id="CHEBI:27667"/>
    </ligand>
</feature>